<sequence length="53" mass="5913">MYDVIDVEFSTLWTKPVRLAASGRDDQMIRGPEASRAAFVTACLDARLVLEQV</sequence>
<accession>A0ABU1SY44</accession>
<evidence type="ECO:0000313" key="1">
    <source>
        <dbReference type="EMBL" id="MDR6903914.1"/>
    </source>
</evidence>
<reference evidence="1 2" key="1">
    <citation type="submission" date="2023-07" db="EMBL/GenBank/DDBJ databases">
        <title>Sorghum-associated microbial communities from plants grown in Nebraska, USA.</title>
        <authorList>
            <person name="Schachtman D."/>
        </authorList>
    </citation>
    <scope>NUCLEOTIDE SEQUENCE [LARGE SCALE GENOMIC DNA]</scope>
    <source>
        <strain evidence="1 2">3199</strain>
    </source>
</reference>
<proteinExistence type="predicted"/>
<comment type="caution">
    <text evidence="1">The sequence shown here is derived from an EMBL/GenBank/DDBJ whole genome shotgun (WGS) entry which is preliminary data.</text>
</comment>
<dbReference type="EMBL" id="JAVDUP010000011">
    <property type="protein sequence ID" value="MDR6903914.1"/>
    <property type="molecule type" value="Genomic_DNA"/>
</dbReference>
<gene>
    <name evidence="1" type="ORF">J2W52_005547</name>
</gene>
<dbReference type="Proteomes" id="UP001250791">
    <property type="component" value="Unassembled WGS sequence"/>
</dbReference>
<protein>
    <submittedName>
        <fullName evidence="1">Uncharacterized protein</fullName>
    </submittedName>
</protein>
<keyword evidence="2" id="KW-1185">Reference proteome</keyword>
<evidence type="ECO:0000313" key="2">
    <source>
        <dbReference type="Proteomes" id="UP001250791"/>
    </source>
</evidence>
<organism evidence="1 2">
    <name type="scientific">Rhizobium miluonense</name>
    <dbReference type="NCBI Taxonomy" id="411945"/>
    <lineage>
        <taxon>Bacteria</taxon>
        <taxon>Pseudomonadati</taxon>
        <taxon>Pseudomonadota</taxon>
        <taxon>Alphaproteobacteria</taxon>
        <taxon>Hyphomicrobiales</taxon>
        <taxon>Rhizobiaceae</taxon>
        <taxon>Rhizobium/Agrobacterium group</taxon>
        <taxon>Rhizobium</taxon>
    </lineage>
</organism>
<name>A0ABU1SY44_9HYPH</name>